<gene>
    <name evidence="2" type="ORF">N7476_008871</name>
</gene>
<feature type="compositionally biased region" description="Gly residues" evidence="1">
    <location>
        <begin position="58"/>
        <end position="72"/>
    </location>
</feature>
<comment type="caution">
    <text evidence="2">The sequence shown here is derived from an EMBL/GenBank/DDBJ whole genome shotgun (WGS) entry which is preliminary data.</text>
</comment>
<protein>
    <submittedName>
        <fullName evidence="2">Uncharacterized protein</fullName>
    </submittedName>
</protein>
<proteinExistence type="predicted"/>
<accession>A0A9W9L2W3</accession>
<reference evidence="2" key="2">
    <citation type="journal article" date="2023" name="IMA Fungus">
        <title>Comparative genomic study of the Penicillium genus elucidates a diverse pangenome and 15 lateral gene transfer events.</title>
        <authorList>
            <person name="Petersen C."/>
            <person name="Sorensen T."/>
            <person name="Nielsen M.R."/>
            <person name="Sondergaard T.E."/>
            <person name="Sorensen J.L."/>
            <person name="Fitzpatrick D.A."/>
            <person name="Frisvad J.C."/>
            <person name="Nielsen K.L."/>
        </authorList>
    </citation>
    <scope>NUCLEOTIDE SEQUENCE</scope>
    <source>
        <strain evidence="2">IBT 21472</strain>
    </source>
</reference>
<organism evidence="2 3">
    <name type="scientific">Penicillium atrosanguineum</name>
    <dbReference type="NCBI Taxonomy" id="1132637"/>
    <lineage>
        <taxon>Eukaryota</taxon>
        <taxon>Fungi</taxon>
        <taxon>Dikarya</taxon>
        <taxon>Ascomycota</taxon>
        <taxon>Pezizomycotina</taxon>
        <taxon>Eurotiomycetes</taxon>
        <taxon>Eurotiomycetidae</taxon>
        <taxon>Eurotiales</taxon>
        <taxon>Aspergillaceae</taxon>
        <taxon>Penicillium</taxon>
    </lineage>
</organism>
<evidence type="ECO:0000313" key="2">
    <source>
        <dbReference type="EMBL" id="KAJ5308215.1"/>
    </source>
</evidence>
<reference evidence="2" key="1">
    <citation type="submission" date="2022-12" db="EMBL/GenBank/DDBJ databases">
        <authorList>
            <person name="Petersen C."/>
        </authorList>
    </citation>
    <scope>NUCLEOTIDE SEQUENCE</scope>
    <source>
        <strain evidence="2">IBT 21472</strain>
    </source>
</reference>
<dbReference type="Proteomes" id="UP001147746">
    <property type="component" value="Unassembled WGS sequence"/>
</dbReference>
<dbReference type="EMBL" id="JAPZBO010000008">
    <property type="protein sequence ID" value="KAJ5308215.1"/>
    <property type="molecule type" value="Genomic_DNA"/>
</dbReference>
<sequence>MAESPAGRPSLSLAVRGDLDPVLAVYLGLHDDGDDLISACPIDGESANARASHHGDGGDGNGNGHDGSGDGADPGCAPGEIVVYQGTEWATAFW</sequence>
<evidence type="ECO:0000313" key="3">
    <source>
        <dbReference type="Proteomes" id="UP001147746"/>
    </source>
</evidence>
<keyword evidence="3" id="KW-1185">Reference proteome</keyword>
<dbReference type="AlphaFoldDB" id="A0A9W9L2W3"/>
<evidence type="ECO:0000256" key="1">
    <source>
        <dbReference type="SAM" id="MobiDB-lite"/>
    </source>
</evidence>
<name>A0A9W9L2W3_9EURO</name>
<feature type="region of interest" description="Disordered" evidence="1">
    <location>
        <begin position="46"/>
        <end position="79"/>
    </location>
</feature>